<feature type="compositionally biased region" description="Basic and acidic residues" evidence="1">
    <location>
        <begin position="259"/>
        <end position="282"/>
    </location>
</feature>
<feature type="compositionally biased region" description="Basic and acidic residues" evidence="1">
    <location>
        <begin position="336"/>
        <end position="348"/>
    </location>
</feature>
<sequence>MSPVGSRVAQSPTQDFDNTRHTHLAMSQAYRTDSPTVASAPPGLAAKDFHLSRNDVAYSIVGRTRATPASPGLASRPQSAMAATRSRPVSPGLSKRTGWMPLMTARNQALKAASPKPVVASGYESASAVAGDSMLPGMYAQSQTPKETVRVQDIVYRRPQSAIPQDMRGLTSSQRAYQNSRLESGLATRRERDALKRETARIPSRYKAPKVQNPTSLVAQVISGQERKKTVDYRRPTTASRRVSGRPGSRTLSTPYTGKGRESLRSRVERETANERARERESTAYASGRYTAEREGDREREREKERESMRVAAASRQRERERDSLERAAEPAYPSEGERERERGIETMDDLLRERESLRMRERDFYLRQEREREREREKEHVLLSTAPVGERRHSKGVEGERERDLSVLHRSALESDTYLDNDRERERERATMLATEAPLSRSYREREMERERERPKMVYAAKRSTSAMSVLTQYSQGNRSHAARERETDRQKESGRGDATQWLQRCGMRVRNRDRDRERERERR</sequence>
<keyword evidence="3" id="KW-1185">Reference proteome</keyword>
<comment type="caution">
    <text evidence="2">The sequence shown here is derived from an EMBL/GenBank/DDBJ whole genome shotgun (WGS) entry which is preliminary data.</text>
</comment>
<feature type="compositionally biased region" description="Basic and acidic residues" evidence="1">
    <location>
        <begin position="512"/>
        <end position="525"/>
    </location>
</feature>
<feature type="compositionally biased region" description="Basic and acidic residues" evidence="1">
    <location>
        <begin position="443"/>
        <end position="457"/>
    </location>
</feature>
<feature type="compositionally biased region" description="Basic and acidic residues" evidence="1">
    <location>
        <begin position="316"/>
        <end position="329"/>
    </location>
</feature>
<feature type="compositionally biased region" description="Polar residues" evidence="1">
    <location>
        <begin position="464"/>
        <end position="480"/>
    </location>
</feature>
<feature type="compositionally biased region" description="Basic and acidic residues" evidence="1">
    <location>
        <begin position="225"/>
        <end position="235"/>
    </location>
</feature>
<feature type="region of interest" description="Disordered" evidence="1">
    <location>
        <begin position="66"/>
        <end position="97"/>
    </location>
</feature>
<evidence type="ECO:0000313" key="3">
    <source>
        <dbReference type="Proteomes" id="UP000265618"/>
    </source>
</evidence>
<feature type="compositionally biased region" description="Basic and acidic residues" evidence="1">
    <location>
        <begin position="483"/>
        <end position="497"/>
    </location>
</feature>
<reference evidence="2 3" key="1">
    <citation type="journal article" date="2018" name="PLoS ONE">
        <title>The draft genome of Kipferlia bialata reveals reductive genome evolution in fornicate parasites.</title>
        <authorList>
            <person name="Tanifuji G."/>
            <person name="Takabayashi S."/>
            <person name="Kume K."/>
            <person name="Takagi M."/>
            <person name="Nakayama T."/>
            <person name="Kamikawa R."/>
            <person name="Inagaki Y."/>
            <person name="Hashimoto T."/>
        </authorList>
    </citation>
    <scope>NUCLEOTIDE SEQUENCE [LARGE SCALE GENOMIC DNA]</scope>
    <source>
        <strain evidence="2">NY0173</strain>
    </source>
</reference>
<dbReference type="Proteomes" id="UP000265618">
    <property type="component" value="Unassembled WGS sequence"/>
</dbReference>
<protein>
    <submittedName>
        <fullName evidence="2">Uncharacterized protein</fullName>
    </submittedName>
</protein>
<feature type="region of interest" description="Disordered" evidence="1">
    <location>
        <begin position="205"/>
        <end position="348"/>
    </location>
</feature>
<feature type="compositionally biased region" description="Basic and acidic residues" evidence="1">
    <location>
        <begin position="390"/>
        <end position="414"/>
    </location>
</feature>
<name>A0A9K3CWY5_9EUKA</name>
<dbReference type="EMBL" id="BDIP01001634">
    <property type="protein sequence ID" value="GIQ84813.1"/>
    <property type="molecule type" value="Genomic_DNA"/>
</dbReference>
<feature type="compositionally biased region" description="Basic and acidic residues" evidence="1">
    <location>
        <begin position="370"/>
        <end position="382"/>
    </location>
</feature>
<organism evidence="2 3">
    <name type="scientific">Kipferlia bialata</name>
    <dbReference type="NCBI Taxonomy" id="797122"/>
    <lineage>
        <taxon>Eukaryota</taxon>
        <taxon>Metamonada</taxon>
        <taxon>Carpediemonas-like organisms</taxon>
        <taxon>Kipferlia</taxon>
    </lineage>
</organism>
<feature type="region of interest" description="Disordered" evidence="1">
    <location>
        <begin position="370"/>
        <end position="525"/>
    </location>
</feature>
<evidence type="ECO:0000313" key="2">
    <source>
        <dbReference type="EMBL" id="GIQ84813.1"/>
    </source>
</evidence>
<dbReference type="AlphaFoldDB" id="A0A9K3CWY5"/>
<feature type="compositionally biased region" description="Basic and acidic residues" evidence="1">
    <location>
        <begin position="291"/>
        <end position="309"/>
    </location>
</feature>
<feature type="region of interest" description="Disordered" evidence="1">
    <location>
        <begin position="1"/>
        <end position="48"/>
    </location>
</feature>
<evidence type="ECO:0000256" key="1">
    <source>
        <dbReference type="SAM" id="MobiDB-lite"/>
    </source>
</evidence>
<feature type="compositionally biased region" description="Basic and acidic residues" evidence="1">
    <location>
        <begin position="421"/>
        <end position="431"/>
    </location>
</feature>
<proteinExistence type="predicted"/>
<accession>A0A9K3CWY5</accession>
<gene>
    <name evidence="2" type="ORF">KIPB_006379</name>
</gene>